<feature type="domain" description="DRBM" evidence="11">
    <location>
        <begin position="162"/>
        <end position="231"/>
    </location>
</feature>
<keyword evidence="4 9" id="KW-0507">mRNA processing</keyword>
<evidence type="ECO:0000256" key="5">
    <source>
        <dbReference type="ARBA" id="ARBA00022722"/>
    </source>
</evidence>
<evidence type="ECO:0000259" key="11">
    <source>
        <dbReference type="PROSITE" id="PS50137"/>
    </source>
</evidence>
<dbReference type="PROSITE" id="PS00517">
    <property type="entry name" value="RNASE_3_1"/>
    <property type="match status" value="1"/>
</dbReference>
<feature type="region of interest" description="Disordered" evidence="10">
    <location>
        <begin position="171"/>
        <end position="192"/>
    </location>
</feature>
<reference evidence="13 14" key="1">
    <citation type="submission" date="2016-10" db="EMBL/GenBank/DDBJ databases">
        <authorList>
            <person name="de Groot N.N."/>
        </authorList>
    </citation>
    <scope>NUCLEOTIDE SEQUENCE [LARGE SCALE GENOMIC DNA]</scope>
    <source>
        <strain evidence="13 14">DSM 2698</strain>
    </source>
</reference>
<sequence>MSGKASIGDLEERIGHHFARPDLLKRALTHASAIGDERRGDPLNTYERLEFLGDRVLGLVIADLLIEEYPQAPEGELSRRLARLVNRDACAEVAEEMHLAEHYRVGESLARATERTARSILADTCESVIGAVFRDAGLDAAKVIIHRFWIKRLRTMQGPLRDAKTELQEWAHRNGHGTPRYQESGRRGPDHAPEFSVKVLIEGAEGAEGRGPSKREAEHAAASAILRREGVWL</sequence>
<proteinExistence type="inferred from homology"/>
<name>A0A1G5N0C5_AFIMA</name>
<evidence type="ECO:0000256" key="8">
    <source>
        <dbReference type="ARBA" id="ARBA00022884"/>
    </source>
</evidence>
<evidence type="ECO:0000313" key="14">
    <source>
        <dbReference type="Proteomes" id="UP000199347"/>
    </source>
</evidence>
<feature type="active site" evidence="9">
    <location>
        <position position="54"/>
    </location>
</feature>
<feature type="domain" description="RNase III" evidence="12">
    <location>
        <begin position="7"/>
        <end position="137"/>
    </location>
</feature>
<dbReference type="Proteomes" id="UP000199347">
    <property type="component" value="Unassembled WGS sequence"/>
</dbReference>
<dbReference type="GO" id="GO:0006364">
    <property type="term" value="P:rRNA processing"/>
    <property type="evidence" value="ECO:0007669"/>
    <property type="project" value="UniProtKB-UniRule"/>
</dbReference>
<dbReference type="HAMAP" id="MF_00104">
    <property type="entry name" value="RNase_III"/>
    <property type="match status" value="1"/>
</dbReference>
<dbReference type="EMBL" id="FMVW01000002">
    <property type="protein sequence ID" value="SCZ30584.1"/>
    <property type="molecule type" value="Genomic_DNA"/>
</dbReference>
<dbReference type="GO" id="GO:0008033">
    <property type="term" value="P:tRNA processing"/>
    <property type="evidence" value="ECO:0007669"/>
    <property type="project" value="UniProtKB-KW"/>
</dbReference>
<keyword evidence="9" id="KW-0963">Cytoplasm</keyword>
<feature type="binding site" evidence="9">
    <location>
        <position position="126"/>
    </location>
    <ligand>
        <name>Mg(2+)</name>
        <dbReference type="ChEBI" id="CHEBI:18420"/>
    </ligand>
</feature>
<dbReference type="GO" id="GO:0004525">
    <property type="term" value="F:ribonuclease III activity"/>
    <property type="evidence" value="ECO:0007669"/>
    <property type="project" value="UniProtKB-UniRule"/>
</dbReference>
<keyword evidence="9" id="KW-0460">Magnesium</keyword>
<keyword evidence="9" id="KW-0479">Metal-binding</keyword>
<feature type="binding site" evidence="9">
    <location>
        <position position="50"/>
    </location>
    <ligand>
        <name>Mg(2+)</name>
        <dbReference type="ChEBI" id="CHEBI:18420"/>
    </ligand>
</feature>
<evidence type="ECO:0000259" key="12">
    <source>
        <dbReference type="PROSITE" id="PS50142"/>
    </source>
</evidence>
<keyword evidence="6 9" id="KW-0255">Endonuclease</keyword>
<evidence type="ECO:0000256" key="4">
    <source>
        <dbReference type="ARBA" id="ARBA00022664"/>
    </source>
</evidence>
<dbReference type="GO" id="GO:0005737">
    <property type="term" value="C:cytoplasm"/>
    <property type="evidence" value="ECO:0007669"/>
    <property type="project" value="UniProtKB-SubCell"/>
</dbReference>
<dbReference type="SUPFAM" id="SSF54768">
    <property type="entry name" value="dsRNA-binding domain-like"/>
    <property type="match status" value="1"/>
</dbReference>
<feature type="binding site" evidence="9">
    <location>
        <position position="123"/>
    </location>
    <ligand>
        <name>Mg(2+)</name>
        <dbReference type="ChEBI" id="CHEBI:18420"/>
    </ligand>
</feature>
<evidence type="ECO:0000256" key="3">
    <source>
        <dbReference type="ARBA" id="ARBA00022552"/>
    </source>
</evidence>
<dbReference type="InterPro" id="IPR014720">
    <property type="entry name" value="dsRBD_dom"/>
</dbReference>
<dbReference type="PANTHER" id="PTHR11207">
    <property type="entry name" value="RIBONUCLEASE III"/>
    <property type="match status" value="1"/>
</dbReference>
<dbReference type="RefSeq" id="WP_092810701.1">
    <property type="nucleotide sequence ID" value="NZ_FMVW01000002.1"/>
</dbReference>
<dbReference type="CDD" id="cd10845">
    <property type="entry name" value="DSRM_RNAse_III_family"/>
    <property type="match status" value="1"/>
</dbReference>
<organism evidence="13 14">
    <name type="scientific">Afifella marina DSM 2698</name>
    <dbReference type="NCBI Taxonomy" id="1120955"/>
    <lineage>
        <taxon>Bacteria</taxon>
        <taxon>Pseudomonadati</taxon>
        <taxon>Pseudomonadota</taxon>
        <taxon>Alphaproteobacteria</taxon>
        <taxon>Hyphomicrobiales</taxon>
        <taxon>Afifellaceae</taxon>
        <taxon>Afifella</taxon>
    </lineage>
</organism>
<keyword evidence="3 9" id="KW-0698">rRNA processing</keyword>
<dbReference type="SMART" id="SM00535">
    <property type="entry name" value="RIBOc"/>
    <property type="match status" value="1"/>
</dbReference>
<dbReference type="GO" id="GO:0046872">
    <property type="term" value="F:metal ion binding"/>
    <property type="evidence" value="ECO:0007669"/>
    <property type="project" value="UniProtKB-KW"/>
</dbReference>
<dbReference type="PROSITE" id="PS50137">
    <property type="entry name" value="DS_RBD"/>
    <property type="match status" value="1"/>
</dbReference>
<dbReference type="AlphaFoldDB" id="A0A1G5N0C5"/>
<dbReference type="Pfam" id="PF14622">
    <property type="entry name" value="Ribonucleas_3_3"/>
    <property type="match status" value="1"/>
</dbReference>
<evidence type="ECO:0000313" key="13">
    <source>
        <dbReference type="EMBL" id="SCZ30584.1"/>
    </source>
</evidence>
<keyword evidence="9" id="KW-0699">rRNA-binding</keyword>
<evidence type="ECO:0000256" key="9">
    <source>
        <dbReference type="HAMAP-Rule" id="MF_00104"/>
    </source>
</evidence>
<dbReference type="STRING" id="1120955.SAMN03080610_01271"/>
<dbReference type="EC" id="3.1.26.3" evidence="9"/>
<dbReference type="OrthoDB" id="9805026at2"/>
<dbReference type="FunFam" id="1.10.1520.10:FF:000001">
    <property type="entry name" value="Ribonuclease 3"/>
    <property type="match status" value="1"/>
</dbReference>
<dbReference type="SUPFAM" id="SSF69065">
    <property type="entry name" value="RNase III domain-like"/>
    <property type="match status" value="1"/>
</dbReference>
<dbReference type="Gene3D" id="1.10.1520.10">
    <property type="entry name" value="Ribonuclease III domain"/>
    <property type="match status" value="1"/>
</dbReference>
<dbReference type="Gene3D" id="3.30.160.20">
    <property type="match status" value="1"/>
</dbReference>
<comment type="similarity">
    <text evidence="2">Belongs to the ribonuclease III family.</text>
</comment>
<keyword evidence="9" id="KW-0819">tRNA processing</keyword>
<dbReference type="GO" id="GO:0006397">
    <property type="term" value="P:mRNA processing"/>
    <property type="evidence" value="ECO:0007669"/>
    <property type="project" value="UniProtKB-UniRule"/>
</dbReference>
<dbReference type="InterPro" id="IPR000999">
    <property type="entry name" value="RNase_III_dom"/>
</dbReference>
<comment type="catalytic activity">
    <reaction evidence="1 9">
        <text>Endonucleolytic cleavage to 5'-phosphomonoester.</text>
        <dbReference type="EC" id="3.1.26.3"/>
    </reaction>
</comment>
<dbReference type="PROSITE" id="PS50142">
    <property type="entry name" value="RNASE_3_2"/>
    <property type="match status" value="1"/>
</dbReference>
<evidence type="ECO:0000256" key="2">
    <source>
        <dbReference type="ARBA" id="ARBA00010183"/>
    </source>
</evidence>
<dbReference type="Pfam" id="PF00035">
    <property type="entry name" value="dsrm"/>
    <property type="match status" value="1"/>
</dbReference>
<keyword evidence="7 9" id="KW-0378">Hydrolase</keyword>
<evidence type="ECO:0000256" key="10">
    <source>
        <dbReference type="SAM" id="MobiDB-lite"/>
    </source>
</evidence>
<dbReference type="CDD" id="cd00593">
    <property type="entry name" value="RIBOc"/>
    <property type="match status" value="1"/>
</dbReference>
<comment type="cofactor">
    <cofactor evidence="9">
        <name>Mg(2+)</name>
        <dbReference type="ChEBI" id="CHEBI:18420"/>
    </cofactor>
</comment>
<keyword evidence="14" id="KW-1185">Reference proteome</keyword>
<evidence type="ECO:0000256" key="6">
    <source>
        <dbReference type="ARBA" id="ARBA00022759"/>
    </source>
</evidence>
<comment type="function">
    <text evidence="9">Digests double-stranded RNA. Involved in the processing of primary rRNA transcript to yield the immediate precursors to the large and small rRNAs (23S and 16S). Processes some mRNAs, and tRNAs when they are encoded in the rRNA operon. Processes pre-crRNA and tracrRNA of type II CRISPR loci if present in the organism.</text>
</comment>
<comment type="subcellular location">
    <subcellularLocation>
        <location evidence="9">Cytoplasm</location>
    </subcellularLocation>
</comment>
<evidence type="ECO:0000256" key="1">
    <source>
        <dbReference type="ARBA" id="ARBA00000109"/>
    </source>
</evidence>
<feature type="compositionally biased region" description="Basic and acidic residues" evidence="10">
    <location>
        <begin position="183"/>
        <end position="192"/>
    </location>
</feature>
<keyword evidence="5 9" id="KW-0540">Nuclease</keyword>
<feature type="active site" evidence="9">
    <location>
        <position position="126"/>
    </location>
</feature>
<dbReference type="InterPro" id="IPR011907">
    <property type="entry name" value="RNase_III"/>
</dbReference>
<dbReference type="NCBIfam" id="TIGR02191">
    <property type="entry name" value="RNaseIII"/>
    <property type="match status" value="1"/>
</dbReference>
<accession>A0A1G5N0C5</accession>
<dbReference type="PANTHER" id="PTHR11207:SF0">
    <property type="entry name" value="RIBONUCLEASE 3"/>
    <property type="match status" value="1"/>
</dbReference>
<dbReference type="GO" id="GO:0019843">
    <property type="term" value="F:rRNA binding"/>
    <property type="evidence" value="ECO:0007669"/>
    <property type="project" value="UniProtKB-KW"/>
</dbReference>
<dbReference type="GO" id="GO:0010468">
    <property type="term" value="P:regulation of gene expression"/>
    <property type="evidence" value="ECO:0007669"/>
    <property type="project" value="TreeGrafter"/>
</dbReference>
<comment type="subunit">
    <text evidence="9">Homodimer.</text>
</comment>
<dbReference type="InterPro" id="IPR036389">
    <property type="entry name" value="RNase_III_sf"/>
</dbReference>
<dbReference type="GO" id="GO:0003725">
    <property type="term" value="F:double-stranded RNA binding"/>
    <property type="evidence" value="ECO:0007669"/>
    <property type="project" value="TreeGrafter"/>
</dbReference>
<keyword evidence="8 9" id="KW-0694">RNA-binding</keyword>
<dbReference type="SMART" id="SM00358">
    <property type="entry name" value="DSRM"/>
    <property type="match status" value="1"/>
</dbReference>
<protein>
    <recommendedName>
        <fullName evidence="9">Ribonuclease 3</fullName>
        <ecNumber evidence="9">3.1.26.3</ecNumber>
    </recommendedName>
    <alternativeName>
        <fullName evidence="9">Ribonuclease III</fullName>
        <shortName evidence="9">RNase III</shortName>
    </alternativeName>
</protein>
<evidence type="ECO:0000256" key="7">
    <source>
        <dbReference type="ARBA" id="ARBA00022801"/>
    </source>
</evidence>
<gene>
    <name evidence="9" type="primary">rnc</name>
    <name evidence="13" type="ORF">SAMN03080610_01271</name>
</gene>